<organism evidence="5 6">
    <name type="scientific">Candidatus Chromulinivorax destructor</name>
    <dbReference type="NCBI Taxonomy" id="2066483"/>
    <lineage>
        <taxon>Bacteria</taxon>
        <taxon>Candidatus Babelota</taxon>
        <taxon>Candidatus Babeliae</taxon>
        <taxon>Candidatus Babeliales</taxon>
        <taxon>Candidatus Chromulinivoraceae</taxon>
        <taxon>Candidatus Chromulinivorax</taxon>
    </lineage>
</organism>
<dbReference type="Proteomes" id="UP000254834">
    <property type="component" value="Chromosome"/>
</dbReference>
<evidence type="ECO:0000256" key="1">
    <source>
        <dbReference type="ARBA" id="ARBA00022737"/>
    </source>
</evidence>
<dbReference type="PANTHER" id="PTHR24198:SF165">
    <property type="entry name" value="ANKYRIN REPEAT-CONTAINING PROTEIN-RELATED"/>
    <property type="match status" value="1"/>
</dbReference>
<dbReference type="EMBL" id="CP025544">
    <property type="protein sequence ID" value="AXK60905.1"/>
    <property type="molecule type" value="Genomic_DNA"/>
</dbReference>
<dbReference type="PROSITE" id="PS50175">
    <property type="entry name" value="ASP_PROT_RETROV"/>
    <property type="match status" value="1"/>
</dbReference>
<feature type="repeat" description="ANK" evidence="3">
    <location>
        <begin position="432"/>
        <end position="464"/>
    </location>
</feature>
<dbReference type="PANTHER" id="PTHR24198">
    <property type="entry name" value="ANKYRIN REPEAT AND PROTEIN KINASE DOMAIN-CONTAINING PROTEIN"/>
    <property type="match status" value="1"/>
</dbReference>
<dbReference type="Gene3D" id="1.25.40.20">
    <property type="entry name" value="Ankyrin repeat-containing domain"/>
    <property type="match status" value="2"/>
</dbReference>
<dbReference type="Pfam" id="PF00023">
    <property type="entry name" value="Ank"/>
    <property type="match status" value="1"/>
</dbReference>
<accession>A0A345ZC88</accession>
<feature type="repeat" description="ANK" evidence="3">
    <location>
        <begin position="247"/>
        <end position="279"/>
    </location>
</feature>
<keyword evidence="1" id="KW-0677">Repeat</keyword>
<protein>
    <recommendedName>
        <fullName evidence="4">Peptidase A2 domain-containing protein</fullName>
    </recommendedName>
</protein>
<dbReference type="AlphaFoldDB" id="A0A345ZC88"/>
<evidence type="ECO:0000256" key="2">
    <source>
        <dbReference type="ARBA" id="ARBA00023043"/>
    </source>
</evidence>
<dbReference type="KEGG" id="cdes:C0J27_04125"/>
<dbReference type="PROSITE" id="PS50297">
    <property type="entry name" value="ANK_REP_REGION"/>
    <property type="match status" value="3"/>
</dbReference>
<feature type="domain" description="Peptidase A2" evidence="4">
    <location>
        <begin position="449"/>
        <end position="464"/>
    </location>
</feature>
<feature type="repeat" description="ANK" evidence="3">
    <location>
        <begin position="214"/>
        <end position="246"/>
    </location>
</feature>
<evidence type="ECO:0000256" key="3">
    <source>
        <dbReference type="PROSITE-ProRule" id="PRU00023"/>
    </source>
</evidence>
<dbReference type="GO" id="GO:0006508">
    <property type="term" value="P:proteolysis"/>
    <property type="evidence" value="ECO:0007669"/>
    <property type="project" value="InterPro"/>
</dbReference>
<dbReference type="RefSeq" id="WP_115585920.1">
    <property type="nucleotide sequence ID" value="NZ_CP025544.1"/>
</dbReference>
<name>A0A345ZC88_9BACT</name>
<evidence type="ECO:0000259" key="4">
    <source>
        <dbReference type="PROSITE" id="PS50175"/>
    </source>
</evidence>
<dbReference type="SUPFAM" id="SSF48403">
    <property type="entry name" value="Ankyrin repeat"/>
    <property type="match status" value="1"/>
</dbReference>
<feature type="repeat" description="ANK" evidence="3">
    <location>
        <begin position="181"/>
        <end position="213"/>
    </location>
</feature>
<reference evidence="5 6" key="1">
    <citation type="submission" date="2017-12" db="EMBL/GenBank/DDBJ databases">
        <title>Chromulinavorax destructans is a abundant pathogen of dominant heterotrophic picoflagllates.</title>
        <authorList>
            <person name="Deeg C.M."/>
            <person name="Zimmer M."/>
            <person name="Suttle C.A."/>
        </authorList>
    </citation>
    <scope>NUCLEOTIDE SEQUENCE [LARGE SCALE GENOMIC DNA]</scope>
    <source>
        <strain evidence="5 6">SeV1</strain>
    </source>
</reference>
<feature type="repeat" description="ANK" evidence="3">
    <location>
        <begin position="364"/>
        <end position="396"/>
    </location>
</feature>
<dbReference type="InterPro" id="IPR001995">
    <property type="entry name" value="Peptidase_A2_cat"/>
</dbReference>
<dbReference type="InterPro" id="IPR002110">
    <property type="entry name" value="Ankyrin_rpt"/>
</dbReference>
<gene>
    <name evidence="5" type="ORF">C0J27_04125</name>
</gene>
<dbReference type="OrthoDB" id="5657095at2"/>
<dbReference type="Pfam" id="PF12796">
    <property type="entry name" value="Ank_2"/>
    <property type="match status" value="2"/>
</dbReference>
<evidence type="ECO:0000313" key="6">
    <source>
        <dbReference type="Proteomes" id="UP000254834"/>
    </source>
</evidence>
<proteinExistence type="predicted"/>
<dbReference type="PRINTS" id="PR01415">
    <property type="entry name" value="ANKYRIN"/>
</dbReference>
<dbReference type="GO" id="GO:0004190">
    <property type="term" value="F:aspartic-type endopeptidase activity"/>
    <property type="evidence" value="ECO:0007669"/>
    <property type="project" value="InterPro"/>
</dbReference>
<dbReference type="SMART" id="SM00248">
    <property type="entry name" value="ANK"/>
    <property type="match status" value="8"/>
</dbReference>
<sequence>MNYKQHIRIASFVILTLATDITITSQIHPTIGQKRKHEDIKIDAKIESKERTQVPRTEFIKQSVKEYSHFDKAFKLLRTYYSESSIPTFHDFLEEKLYFDDYDDHDLINLHRNNFGSVIAQTEDFIIDKMKNPFCMALEYTVRNHDPLIEDQNKFVQYALEYRHTFMRNIIPYWINSKKKYDKPILHQAINCDNITMVQFLLDLQADLNMQDEQGDTPIHLAIKNNNKPVIQLLLEKDIDVNIPNNKNITPLYSAVKLDEDSIVESLLKKGASVDQEIDDDYQVFTSLWQAVKNSNIMIVDLLLSYGADPNLGSTSNCNLLYTAIQRTDYEASLEYIALGCAGIILEKLLQAGANPNIQIEDEGNITPLHEAVQQNLPCSTKILLTYNANPNITSNALVSPLYIGVDFGSLASIKILIENNTTDLNICGTEDRGTALHAAVKKNYKEIVKLLLDAGADKTIVEEESQLTPLELAETEEMRSLLR</sequence>
<dbReference type="InterPro" id="IPR036770">
    <property type="entry name" value="Ankyrin_rpt-contain_sf"/>
</dbReference>
<evidence type="ECO:0000313" key="5">
    <source>
        <dbReference type="EMBL" id="AXK60905.1"/>
    </source>
</evidence>
<keyword evidence="2 3" id="KW-0040">ANK repeat</keyword>
<feature type="repeat" description="ANK" evidence="3">
    <location>
        <begin position="283"/>
        <end position="315"/>
    </location>
</feature>
<dbReference type="PROSITE" id="PS50088">
    <property type="entry name" value="ANK_REPEAT"/>
    <property type="match status" value="6"/>
</dbReference>
<keyword evidence="6" id="KW-1185">Reference proteome</keyword>